<gene>
    <name evidence="8" type="ORF">BCR44DRAFT_64546</name>
</gene>
<feature type="compositionally biased region" description="Acidic residues" evidence="6">
    <location>
        <begin position="127"/>
        <end position="146"/>
    </location>
</feature>
<dbReference type="PRINTS" id="PR00404">
    <property type="entry name" value="MADSDOMAIN"/>
</dbReference>
<feature type="region of interest" description="Disordered" evidence="6">
    <location>
        <begin position="110"/>
        <end position="175"/>
    </location>
</feature>
<evidence type="ECO:0000256" key="2">
    <source>
        <dbReference type="ARBA" id="ARBA00023015"/>
    </source>
</evidence>
<dbReference type="PROSITE" id="PS50066">
    <property type="entry name" value="MADS_BOX_2"/>
    <property type="match status" value="1"/>
</dbReference>
<dbReference type="OrthoDB" id="1898716at2759"/>
<evidence type="ECO:0000313" key="8">
    <source>
        <dbReference type="EMBL" id="ORZ30551.1"/>
    </source>
</evidence>
<feature type="compositionally biased region" description="Low complexity" evidence="6">
    <location>
        <begin position="366"/>
        <end position="375"/>
    </location>
</feature>
<evidence type="ECO:0000256" key="6">
    <source>
        <dbReference type="SAM" id="MobiDB-lite"/>
    </source>
</evidence>
<evidence type="ECO:0000256" key="5">
    <source>
        <dbReference type="ARBA" id="ARBA00023242"/>
    </source>
</evidence>
<dbReference type="EMBL" id="MCFL01000081">
    <property type="protein sequence ID" value="ORZ30551.1"/>
    <property type="molecule type" value="Genomic_DNA"/>
</dbReference>
<dbReference type="InterPro" id="IPR036879">
    <property type="entry name" value="TF_MADSbox_sf"/>
</dbReference>
<comment type="subcellular location">
    <subcellularLocation>
        <location evidence="1">Nucleus</location>
    </subcellularLocation>
</comment>
<name>A0A1Y2H9E0_9FUNG</name>
<keyword evidence="5" id="KW-0539">Nucleus</keyword>
<feature type="compositionally biased region" description="Low complexity" evidence="6">
    <location>
        <begin position="844"/>
        <end position="863"/>
    </location>
</feature>
<evidence type="ECO:0000313" key="9">
    <source>
        <dbReference type="Proteomes" id="UP000193411"/>
    </source>
</evidence>
<evidence type="ECO:0000256" key="4">
    <source>
        <dbReference type="ARBA" id="ARBA00023163"/>
    </source>
</evidence>
<feature type="region of interest" description="Disordered" evidence="6">
    <location>
        <begin position="839"/>
        <end position="863"/>
    </location>
</feature>
<sequence length="863" mass="88184">MGSRRTAIAPIGNSKNRRVTFAKRKQGLFKKAWEMSVLTQCEVLLVLRDVRGRLFQFAACFPTDPNAPDPAARTREPTNLVPRPHNGDVGQWIQRIATGRAGPVVETRTPFYYDKGRPNLIPSDAPANDDDEDEEDGDDVDAEDESTTAASSSTTAAASSTATATTATTAATSNDPFDLDHLLSESASASNVHDADTQVMPSIHHPAAHAALLPFQPLHRSNSGRRRTLLHMPGSTPIVSTTISRNPRRKVSIHRRASQKNKRTSAAAAASNPLMGALDMCLSPLNVDPVDLATSDAPPSNVKFNPANERAEAQLVANYYAVHGPPTTPTINATSPPPPAHNTGSGAGLGRRGTVAVRRPKRPAPASDTDADANGADAANKRVRVAPPLSPFQPNEFASTAAASDPAFLLHVPGTGPSSAAHFSGGHASPALSTLSSPGVGNTSVNGMLSPYAEGSSCSAAASGTASPFDHMLMSLSGPTPSSSSAAGSSNGVAGTGMPMVPDIFLTDSTQTSSAAFAASVHAHHSPMHLATSTPMFTGGNNMNSNNAGMSPVMLDTGNSHFSSTTPLMGPYSPGVALGNASTTPQMLPTTVAPSPFLLATAFQQQQHHQNQQYMSPMAHAASAPFVPDFSISMPATSSSSGFLSISTSSATPATHHHLSPHMPAFPTSQPSPLANATGFHVASPYLMPGVHGHQHHQQPILSPLDQALGTPLTSAAPTPIMLSVDGSAAGLAAAESASQQLAHILGPPSTDAVGVATGSGSDVFMMSAAGSGAGLSQAGGSGGLSQVIAGLAAPSDFLGVAQPMHTHTHAQGQAQDVGDADQDAAFARMWFASPTPGLGGSSAGVAAASGSSGEASEQGFAK</sequence>
<dbReference type="PROSITE" id="PS00350">
    <property type="entry name" value="MADS_BOX_1"/>
    <property type="match status" value="1"/>
</dbReference>
<feature type="region of interest" description="Disordered" evidence="6">
    <location>
        <begin position="473"/>
        <end position="493"/>
    </location>
</feature>
<evidence type="ECO:0000259" key="7">
    <source>
        <dbReference type="PROSITE" id="PS50066"/>
    </source>
</evidence>
<keyword evidence="3" id="KW-0238">DNA-binding</keyword>
<feature type="region of interest" description="Disordered" evidence="6">
    <location>
        <begin position="326"/>
        <end position="375"/>
    </location>
</feature>
<keyword evidence="9" id="KW-1185">Reference proteome</keyword>
<dbReference type="GO" id="GO:0005634">
    <property type="term" value="C:nucleus"/>
    <property type="evidence" value="ECO:0007669"/>
    <property type="project" value="UniProtKB-SubCell"/>
</dbReference>
<dbReference type="InterPro" id="IPR002100">
    <property type="entry name" value="TF_MADSbox"/>
</dbReference>
<dbReference type="SUPFAM" id="SSF55455">
    <property type="entry name" value="SRF-like"/>
    <property type="match status" value="1"/>
</dbReference>
<dbReference type="AlphaFoldDB" id="A0A1Y2H9E0"/>
<keyword evidence="2" id="KW-0805">Transcription regulation</keyword>
<dbReference type="GO" id="GO:0003677">
    <property type="term" value="F:DNA binding"/>
    <property type="evidence" value="ECO:0007669"/>
    <property type="project" value="UniProtKB-KW"/>
</dbReference>
<feature type="compositionally biased region" description="Low complexity" evidence="6">
    <location>
        <begin position="473"/>
        <end position="490"/>
    </location>
</feature>
<dbReference type="STRING" id="765915.A0A1Y2H9E0"/>
<protein>
    <recommendedName>
        <fullName evidence="7">MADS-box domain-containing protein</fullName>
    </recommendedName>
</protein>
<dbReference type="GO" id="GO:0045944">
    <property type="term" value="P:positive regulation of transcription by RNA polymerase II"/>
    <property type="evidence" value="ECO:0007669"/>
    <property type="project" value="UniProtKB-ARBA"/>
</dbReference>
<dbReference type="Pfam" id="PF00319">
    <property type="entry name" value="SRF-TF"/>
    <property type="match status" value="1"/>
</dbReference>
<evidence type="ECO:0000256" key="1">
    <source>
        <dbReference type="ARBA" id="ARBA00004123"/>
    </source>
</evidence>
<dbReference type="Proteomes" id="UP000193411">
    <property type="component" value="Unassembled WGS sequence"/>
</dbReference>
<organism evidence="8 9">
    <name type="scientific">Catenaria anguillulae PL171</name>
    <dbReference type="NCBI Taxonomy" id="765915"/>
    <lineage>
        <taxon>Eukaryota</taxon>
        <taxon>Fungi</taxon>
        <taxon>Fungi incertae sedis</taxon>
        <taxon>Blastocladiomycota</taxon>
        <taxon>Blastocladiomycetes</taxon>
        <taxon>Blastocladiales</taxon>
        <taxon>Catenariaceae</taxon>
        <taxon>Catenaria</taxon>
    </lineage>
</organism>
<evidence type="ECO:0000256" key="3">
    <source>
        <dbReference type="ARBA" id="ARBA00023125"/>
    </source>
</evidence>
<reference evidence="8 9" key="1">
    <citation type="submission" date="2016-07" db="EMBL/GenBank/DDBJ databases">
        <title>Pervasive Adenine N6-methylation of Active Genes in Fungi.</title>
        <authorList>
            <consortium name="DOE Joint Genome Institute"/>
            <person name="Mondo S.J."/>
            <person name="Dannebaum R.O."/>
            <person name="Kuo R.C."/>
            <person name="Labutti K."/>
            <person name="Haridas S."/>
            <person name="Kuo A."/>
            <person name="Salamov A."/>
            <person name="Ahrendt S.R."/>
            <person name="Lipzen A."/>
            <person name="Sullivan W."/>
            <person name="Andreopoulos W.B."/>
            <person name="Clum A."/>
            <person name="Lindquist E."/>
            <person name="Daum C."/>
            <person name="Ramamoorthy G.K."/>
            <person name="Gryganskyi A."/>
            <person name="Culley D."/>
            <person name="Magnuson J.K."/>
            <person name="James T.Y."/>
            <person name="O'Malley M.A."/>
            <person name="Stajich J.E."/>
            <person name="Spatafora J.W."/>
            <person name="Visel A."/>
            <person name="Grigoriev I.V."/>
        </authorList>
    </citation>
    <scope>NUCLEOTIDE SEQUENCE [LARGE SCALE GENOMIC DNA]</scope>
    <source>
        <strain evidence="8 9">PL171</strain>
    </source>
</reference>
<keyword evidence="4" id="KW-0804">Transcription</keyword>
<dbReference type="GO" id="GO:0046983">
    <property type="term" value="F:protein dimerization activity"/>
    <property type="evidence" value="ECO:0007669"/>
    <property type="project" value="InterPro"/>
</dbReference>
<feature type="compositionally biased region" description="Low complexity" evidence="6">
    <location>
        <begin position="147"/>
        <end position="173"/>
    </location>
</feature>
<comment type="caution">
    <text evidence="8">The sequence shown here is derived from an EMBL/GenBank/DDBJ whole genome shotgun (WGS) entry which is preliminary data.</text>
</comment>
<feature type="region of interest" description="Disordered" evidence="6">
    <location>
        <begin position="66"/>
        <end position="87"/>
    </location>
</feature>
<dbReference type="CDD" id="cd00120">
    <property type="entry name" value="MADS"/>
    <property type="match status" value="1"/>
</dbReference>
<dbReference type="Gene3D" id="3.40.1810.10">
    <property type="entry name" value="Transcription factor, MADS-box"/>
    <property type="match status" value="1"/>
</dbReference>
<dbReference type="SMART" id="SM00432">
    <property type="entry name" value="MADS"/>
    <property type="match status" value="1"/>
</dbReference>
<proteinExistence type="predicted"/>
<accession>A0A1Y2H9E0</accession>
<feature type="domain" description="MADS-box" evidence="7">
    <location>
        <begin position="1"/>
        <end position="59"/>
    </location>
</feature>